<comment type="similarity">
    <text evidence="1">Belongs to the hemerythrin family.</text>
</comment>
<dbReference type="OrthoDB" id="7353566at2"/>
<organism evidence="5 6">
    <name type="scientific">Paramagnetospirillum kuznetsovii</name>
    <dbReference type="NCBI Taxonomy" id="2053833"/>
    <lineage>
        <taxon>Bacteria</taxon>
        <taxon>Pseudomonadati</taxon>
        <taxon>Pseudomonadota</taxon>
        <taxon>Alphaproteobacteria</taxon>
        <taxon>Rhodospirillales</taxon>
        <taxon>Magnetospirillaceae</taxon>
        <taxon>Paramagnetospirillum</taxon>
    </lineage>
</organism>
<proteinExistence type="inferred from homology"/>
<evidence type="ECO:0000256" key="3">
    <source>
        <dbReference type="ARBA" id="ARBA00023004"/>
    </source>
</evidence>
<dbReference type="InterPro" id="IPR035938">
    <property type="entry name" value="Hemerythrin-like_sf"/>
</dbReference>
<dbReference type="GO" id="GO:0046872">
    <property type="term" value="F:metal ion binding"/>
    <property type="evidence" value="ECO:0007669"/>
    <property type="project" value="UniProtKB-KW"/>
</dbReference>
<sequence length="137" mass="15742">MSIWNHPDWKSQNPDIDAEHKKLNQMVMSLSAVVRNDSGIGLDTEAIDILLERMRLHFRMEEANADKVDPDACAILREDHARLLGLLDKVRLSMKQGSRAESKENLLTFTSELDRHDREIDIPLFRMMATSHDPLAH</sequence>
<evidence type="ECO:0000313" key="6">
    <source>
        <dbReference type="Proteomes" id="UP000251075"/>
    </source>
</evidence>
<reference evidence="5 6" key="1">
    <citation type="submission" date="2017-11" db="EMBL/GenBank/DDBJ databases">
        <title>Draft genome sequence of magnetotactic bacterium Magnetospirillum kuznetsovii LBB-42.</title>
        <authorList>
            <person name="Grouzdev D.S."/>
            <person name="Rysina M.S."/>
            <person name="Baslerov R.V."/>
            <person name="Koziaeva V."/>
        </authorList>
    </citation>
    <scope>NUCLEOTIDE SEQUENCE [LARGE SCALE GENOMIC DNA]</scope>
    <source>
        <strain evidence="5 6">LBB-42</strain>
    </source>
</reference>
<dbReference type="Gene3D" id="1.20.120.50">
    <property type="entry name" value="Hemerythrin-like"/>
    <property type="match status" value="1"/>
</dbReference>
<evidence type="ECO:0000256" key="1">
    <source>
        <dbReference type="ARBA" id="ARBA00010587"/>
    </source>
</evidence>
<evidence type="ECO:0000259" key="4">
    <source>
        <dbReference type="Pfam" id="PF01814"/>
    </source>
</evidence>
<evidence type="ECO:0000313" key="5">
    <source>
        <dbReference type="EMBL" id="RAU21143.1"/>
    </source>
</evidence>
<keyword evidence="2" id="KW-0479">Metal-binding</keyword>
<dbReference type="Pfam" id="PF01814">
    <property type="entry name" value="Hemerythrin"/>
    <property type="match status" value="1"/>
</dbReference>
<accession>A0A364NVR4</accession>
<name>A0A364NVR4_9PROT</name>
<dbReference type="RefSeq" id="WP_112145922.1">
    <property type="nucleotide sequence ID" value="NZ_PGTO01000012.1"/>
</dbReference>
<dbReference type="AlphaFoldDB" id="A0A364NVR4"/>
<dbReference type="Proteomes" id="UP000251075">
    <property type="component" value="Unassembled WGS sequence"/>
</dbReference>
<dbReference type="InterPro" id="IPR012312">
    <property type="entry name" value="Hemerythrin-like"/>
</dbReference>
<dbReference type="EMBL" id="PGTO01000012">
    <property type="protein sequence ID" value="RAU21143.1"/>
    <property type="molecule type" value="Genomic_DNA"/>
</dbReference>
<protein>
    <recommendedName>
        <fullName evidence="4">Hemerythrin-like domain-containing protein</fullName>
    </recommendedName>
</protein>
<keyword evidence="3" id="KW-0408">Iron</keyword>
<keyword evidence="6" id="KW-1185">Reference proteome</keyword>
<dbReference type="SUPFAM" id="SSF47188">
    <property type="entry name" value="Hemerythrin-like"/>
    <property type="match status" value="1"/>
</dbReference>
<evidence type="ECO:0000256" key="2">
    <source>
        <dbReference type="ARBA" id="ARBA00022723"/>
    </source>
</evidence>
<gene>
    <name evidence="5" type="ORF">CU669_14415</name>
</gene>
<feature type="domain" description="Hemerythrin-like" evidence="4">
    <location>
        <begin position="16"/>
        <end position="125"/>
    </location>
</feature>
<comment type="caution">
    <text evidence="5">The sequence shown here is derived from an EMBL/GenBank/DDBJ whole genome shotgun (WGS) entry which is preliminary data.</text>
</comment>